<feature type="transmembrane region" description="Helical" evidence="6">
    <location>
        <begin position="253"/>
        <end position="271"/>
    </location>
</feature>
<dbReference type="PANTHER" id="PTHR11432:SF3">
    <property type="entry name" value="NADH-UBIQUINONE OXIDOREDUCTASE CHAIN 1"/>
    <property type="match status" value="1"/>
</dbReference>
<name>A0ABW2IYD9_9GAMM</name>
<gene>
    <name evidence="7" type="ORF">ACFQQA_14050</name>
</gene>
<keyword evidence="5" id="KW-0520">NAD</keyword>
<evidence type="ECO:0000256" key="1">
    <source>
        <dbReference type="ARBA" id="ARBA00004141"/>
    </source>
</evidence>
<feature type="transmembrane region" description="Helical" evidence="6">
    <location>
        <begin position="72"/>
        <end position="91"/>
    </location>
</feature>
<evidence type="ECO:0000256" key="4">
    <source>
        <dbReference type="ARBA" id="ARBA00023136"/>
    </source>
</evidence>
<keyword evidence="3 6" id="KW-1133">Transmembrane helix</keyword>
<dbReference type="InterPro" id="IPR001694">
    <property type="entry name" value="NADH_UbQ_OxRdtase_su1/FPO"/>
</dbReference>
<keyword evidence="4 6" id="KW-0472">Membrane</keyword>
<feature type="transmembrane region" description="Helical" evidence="6">
    <location>
        <begin position="103"/>
        <end position="122"/>
    </location>
</feature>
<accession>A0ABW2IYD9</accession>
<feature type="transmembrane region" description="Helical" evidence="6">
    <location>
        <begin position="228"/>
        <end position="247"/>
    </location>
</feature>
<evidence type="ECO:0000313" key="8">
    <source>
        <dbReference type="Proteomes" id="UP001596506"/>
    </source>
</evidence>
<protein>
    <submittedName>
        <fullName evidence="7">Complex I subunit 1 family protein</fullName>
    </submittedName>
</protein>
<sequence>MTSTLLIASACTVLLALLVGAYCVAAIDGAITARVTGQTPGNPLLIPLQNAARLWHAPHNETETPDRPALRLAPVLYLVLAAMGLALVPWSRDFVPVDLTTGIVFWGAIEPLATVLVFLKGWAPNAHFPLLGAYRYVSLGLSYILVSMFVLIGVALPAESLQISAVVDTQAELWNVVRQPLGLPLFLVVGLGVSFWGPLNFIDADDLHGGAASEEAGRVQLLWSTGRAAMLLAFSAIAASAFLGGWHGPWLPGPVWLILKTLAVVVLLVILGHTLPRVSPERFLTIAWVILLPLSFLSLAGAGVEALL</sequence>
<evidence type="ECO:0000256" key="2">
    <source>
        <dbReference type="ARBA" id="ARBA00022692"/>
    </source>
</evidence>
<comment type="caution">
    <text evidence="7">The sequence shown here is derived from an EMBL/GenBank/DDBJ whole genome shotgun (WGS) entry which is preliminary data.</text>
</comment>
<comment type="similarity">
    <text evidence="5">Belongs to the complex I subunit 1 family.</text>
</comment>
<comment type="subcellular location">
    <subcellularLocation>
        <location evidence="5">Cell membrane</location>
        <topology evidence="5">Multi-pass membrane protein</topology>
    </subcellularLocation>
    <subcellularLocation>
        <location evidence="1">Membrane</location>
        <topology evidence="1">Multi-pass membrane protein</topology>
    </subcellularLocation>
</comment>
<evidence type="ECO:0000256" key="5">
    <source>
        <dbReference type="RuleBase" id="RU000471"/>
    </source>
</evidence>
<dbReference type="Pfam" id="PF00146">
    <property type="entry name" value="NADHdh"/>
    <property type="match status" value="1"/>
</dbReference>
<keyword evidence="8" id="KW-1185">Reference proteome</keyword>
<evidence type="ECO:0000256" key="6">
    <source>
        <dbReference type="SAM" id="Phobius"/>
    </source>
</evidence>
<keyword evidence="2 5" id="KW-0812">Transmembrane</keyword>
<feature type="transmembrane region" description="Helical" evidence="6">
    <location>
        <begin position="134"/>
        <end position="156"/>
    </location>
</feature>
<evidence type="ECO:0000313" key="7">
    <source>
        <dbReference type="EMBL" id="MFC7295846.1"/>
    </source>
</evidence>
<proteinExistence type="inferred from homology"/>
<evidence type="ECO:0000256" key="3">
    <source>
        <dbReference type="ARBA" id="ARBA00022989"/>
    </source>
</evidence>
<dbReference type="Proteomes" id="UP001596506">
    <property type="component" value="Unassembled WGS sequence"/>
</dbReference>
<dbReference type="RefSeq" id="WP_100688809.1">
    <property type="nucleotide sequence ID" value="NZ_JBHTBD010000005.1"/>
</dbReference>
<dbReference type="PANTHER" id="PTHR11432">
    <property type="entry name" value="NADH DEHYDROGENASE SUBUNIT 1"/>
    <property type="match status" value="1"/>
</dbReference>
<feature type="transmembrane region" description="Helical" evidence="6">
    <location>
        <begin position="283"/>
        <end position="304"/>
    </location>
</feature>
<organism evidence="7 8">
    <name type="scientific">Marinobacter aromaticivorans</name>
    <dbReference type="NCBI Taxonomy" id="1494078"/>
    <lineage>
        <taxon>Bacteria</taxon>
        <taxon>Pseudomonadati</taxon>
        <taxon>Pseudomonadota</taxon>
        <taxon>Gammaproteobacteria</taxon>
        <taxon>Pseudomonadales</taxon>
        <taxon>Marinobacteraceae</taxon>
        <taxon>Marinobacter</taxon>
    </lineage>
</organism>
<dbReference type="EMBL" id="JBHTBD010000005">
    <property type="protein sequence ID" value="MFC7295846.1"/>
    <property type="molecule type" value="Genomic_DNA"/>
</dbReference>
<reference evidence="8" key="1">
    <citation type="journal article" date="2019" name="Int. J. Syst. Evol. Microbiol.">
        <title>The Global Catalogue of Microorganisms (GCM) 10K type strain sequencing project: providing services to taxonomists for standard genome sequencing and annotation.</title>
        <authorList>
            <consortium name="The Broad Institute Genomics Platform"/>
            <consortium name="The Broad Institute Genome Sequencing Center for Infectious Disease"/>
            <person name="Wu L."/>
            <person name="Ma J."/>
        </authorList>
    </citation>
    <scope>NUCLEOTIDE SEQUENCE [LARGE SCALE GENOMIC DNA]</scope>
    <source>
        <strain evidence="8">CCUG 60559</strain>
    </source>
</reference>